<dbReference type="PROSITE" id="PS00600">
    <property type="entry name" value="AA_TRANSFER_CLASS_3"/>
    <property type="match status" value="1"/>
</dbReference>
<sequence length="426" mass="46059">MPPPGAAWQGVRIALMEAFNWYEKHVNPGLAGLLRFTGLDKVESHAEGVYVWDTEGRRYLDFLGLYGTLSLGHRHPRVLEAVRAQLDRMPMSVRVMVSEPTARLAHRLAEITPGDLSMVFFGNSGAEAVEAALKFARIHTKRPGFITTKNGYHGKTYGALSVTPKEHYQLPAAPLVPGVTVVPFGDARALEAAIGPDTAAVIVEPIQGEGGIRVPPEGYLREVRRITREKGVLLIVDEVQTGLGRTGKLWGVDWEGVEPDILTSAKALGGGVMPISATIVRPEIFEVYKHEPLIHSTTFGGNPLAAAAALAAIEVTLEQNLPARALEMGQYLMASLKQLWDAYPEFIEEVRGRGLMVGLEFTDADIGALVVAELASRGILTAFGLNNPKVVRLEPPLIVEKEHIDQAIEALGESLAATKVALEGVL</sequence>
<dbReference type="CDD" id="cd00610">
    <property type="entry name" value="OAT_like"/>
    <property type="match status" value="1"/>
</dbReference>
<dbReference type="EMBL" id="QWLA01000020">
    <property type="protein sequence ID" value="RIH87356.1"/>
    <property type="molecule type" value="Genomic_DNA"/>
</dbReference>
<dbReference type="FunFam" id="3.40.640.10:FF:000004">
    <property type="entry name" value="Acetylornithine aminotransferase"/>
    <property type="match status" value="1"/>
</dbReference>
<evidence type="ECO:0000313" key="7">
    <source>
        <dbReference type="EMBL" id="RIH87356.1"/>
    </source>
</evidence>
<evidence type="ECO:0000256" key="4">
    <source>
        <dbReference type="ARBA" id="ARBA00022679"/>
    </source>
</evidence>
<dbReference type="Proteomes" id="UP000265341">
    <property type="component" value="Unassembled WGS sequence"/>
</dbReference>
<dbReference type="SUPFAM" id="SSF53383">
    <property type="entry name" value="PLP-dependent transferases"/>
    <property type="match status" value="1"/>
</dbReference>
<proteinExistence type="inferred from homology"/>
<reference evidence="7 8" key="1">
    <citation type="submission" date="2018-08" db="EMBL/GenBank/DDBJ databases">
        <title>Meiothermus roseus NBRC 110900 genome sequencing project.</title>
        <authorList>
            <person name="Da Costa M.S."/>
            <person name="Albuquerque L."/>
            <person name="Raposo P."/>
            <person name="Froufe H.J.C."/>
            <person name="Barroso C.S."/>
            <person name="Egas C."/>
        </authorList>
    </citation>
    <scope>NUCLEOTIDE SEQUENCE [LARGE SCALE GENOMIC DNA]</scope>
    <source>
        <strain evidence="7 8">NBRC 110900</strain>
    </source>
</reference>
<protein>
    <submittedName>
        <fullName evidence="7">Putrescine aminotransferase</fullName>
        <ecNumber evidence="7">2.6.1.82</ecNumber>
    </submittedName>
</protein>
<dbReference type="GO" id="GO:0030170">
    <property type="term" value="F:pyridoxal phosphate binding"/>
    <property type="evidence" value="ECO:0007669"/>
    <property type="project" value="InterPro"/>
</dbReference>
<comment type="cofactor">
    <cofactor evidence="1">
        <name>pyridoxal 5'-phosphate</name>
        <dbReference type="ChEBI" id="CHEBI:597326"/>
    </cofactor>
</comment>
<comment type="similarity">
    <text evidence="6">Belongs to the class-III pyridoxal-phosphate-dependent aminotransferase family.</text>
</comment>
<dbReference type="InterPro" id="IPR015424">
    <property type="entry name" value="PyrdxlP-dep_Trfase"/>
</dbReference>
<dbReference type="EC" id="2.6.1.82" evidence="7"/>
<keyword evidence="3 7" id="KW-0032">Aminotransferase</keyword>
<dbReference type="GO" id="GO:0033094">
    <property type="term" value="F:putrescine--2-oxoglutarate transaminase activity"/>
    <property type="evidence" value="ECO:0007669"/>
    <property type="project" value="UniProtKB-EC"/>
</dbReference>
<dbReference type="InterPro" id="IPR049704">
    <property type="entry name" value="Aminotrans_3_PPA_site"/>
</dbReference>
<dbReference type="InterPro" id="IPR015422">
    <property type="entry name" value="PyrdxlP-dep_Trfase_small"/>
</dbReference>
<dbReference type="PANTHER" id="PTHR11986">
    <property type="entry name" value="AMINOTRANSFERASE CLASS III"/>
    <property type="match status" value="1"/>
</dbReference>
<dbReference type="Gene3D" id="3.40.640.10">
    <property type="entry name" value="Type I PLP-dependent aspartate aminotransferase-like (Major domain)"/>
    <property type="match status" value="1"/>
</dbReference>
<evidence type="ECO:0000256" key="3">
    <source>
        <dbReference type="ARBA" id="ARBA00022576"/>
    </source>
</evidence>
<organism evidence="7 8">
    <name type="scientific">Calidithermus roseus</name>
    <dbReference type="NCBI Taxonomy" id="1644118"/>
    <lineage>
        <taxon>Bacteria</taxon>
        <taxon>Thermotogati</taxon>
        <taxon>Deinococcota</taxon>
        <taxon>Deinococci</taxon>
        <taxon>Thermales</taxon>
        <taxon>Thermaceae</taxon>
        <taxon>Calidithermus</taxon>
    </lineage>
</organism>
<comment type="caution">
    <text evidence="7">The sequence shown here is derived from an EMBL/GenBank/DDBJ whole genome shotgun (WGS) entry which is preliminary data.</text>
</comment>
<dbReference type="InterPro" id="IPR050103">
    <property type="entry name" value="Class-III_PLP-dep_AT"/>
</dbReference>
<dbReference type="InterPro" id="IPR005814">
    <property type="entry name" value="Aminotrans_3"/>
</dbReference>
<keyword evidence="5 6" id="KW-0663">Pyridoxal phosphate</keyword>
<keyword evidence="2" id="KW-0963">Cytoplasm</keyword>
<accession>A0A399EVB1</accession>
<keyword evidence="8" id="KW-1185">Reference proteome</keyword>
<gene>
    <name evidence="7" type="primary">patA</name>
    <name evidence="7" type="ORF">Mrose_01334</name>
</gene>
<dbReference type="GO" id="GO:0042802">
    <property type="term" value="F:identical protein binding"/>
    <property type="evidence" value="ECO:0007669"/>
    <property type="project" value="TreeGrafter"/>
</dbReference>
<evidence type="ECO:0000256" key="2">
    <source>
        <dbReference type="ARBA" id="ARBA00022490"/>
    </source>
</evidence>
<dbReference type="PANTHER" id="PTHR11986:SF79">
    <property type="entry name" value="ACETYLORNITHINE AMINOTRANSFERASE, MITOCHONDRIAL"/>
    <property type="match status" value="1"/>
</dbReference>
<evidence type="ECO:0000313" key="8">
    <source>
        <dbReference type="Proteomes" id="UP000265341"/>
    </source>
</evidence>
<dbReference type="AlphaFoldDB" id="A0A399EVB1"/>
<dbReference type="Pfam" id="PF00202">
    <property type="entry name" value="Aminotran_3"/>
    <property type="match status" value="1"/>
</dbReference>
<dbReference type="PIRSF" id="PIRSF000521">
    <property type="entry name" value="Transaminase_4ab_Lys_Orn"/>
    <property type="match status" value="1"/>
</dbReference>
<keyword evidence="4 7" id="KW-0808">Transferase</keyword>
<name>A0A399EVB1_9DEIN</name>
<evidence type="ECO:0000256" key="5">
    <source>
        <dbReference type="ARBA" id="ARBA00022898"/>
    </source>
</evidence>
<dbReference type="InterPro" id="IPR015421">
    <property type="entry name" value="PyrdxlP-dep_Trfase_major"/>
</dbReference>
<evidence type="ECO:0000256" key="1">
    <source>
        <dbReference type="ARBA" id="ARBA00001933"/>
    </source>
</evidence>
<evidence type="ECO:0000256" key="6">
    <source>
        <dbReference type="RuleBase" id="RU003560"/>
    </source>
</evidence>
<dbReference type="Gene3D" id="3.90.1150.10">
    <property type="entry name" value="Aspartate Aminotransferase, domain 1"/>
    <property type="match status" value="1"/>
</dbReference>